<evidence type="ECO:0000259" key="8">
    <source>
        <dbReference type="Pfam" id="PF02771"/>
    </source>
</evidence>
<reference evidence="9 10" key="1">
    <citation type="journal article" date="2019" name="Int. J. Syst. Evol. Microbiol.">
        <title>The Global Catalogue of Microorganisms (GCM) 10K type strain sequencing project: providing services to taxonomists for standard genome sequencing and annotation.</title>
        <authorList>
            <consortium name="The Broad Institute Genomics Platform"/>
            <consortium name="The Broad Institute Genome Sequencing Center for Infectious Disease"/>
            <person name="Wu L."/>
            <person name="Ma J."/>
        </authorList>
    </citation>
    <scope>NUCLEOTIDE SEQUENCE [LARGE SCALE GENOMIC DNA]</scope>
    <source>
        <strain evidence="9 10">JCM 16013</strain>
    </source>
</reference>
<evidence type="ECO:0000256" key="2">
    <source>
        <dbReference type="ARBA" id="ARBA00009347"/>
    </source>
</evidence>
<evidence type="ECO:0000256" key="5">
    <source>
        <dbReference type="RuleBase" id="RU362125"/>
    </source>
</evidence>
<evidence type="ECO:0000313" key="10">
    <source>
        <dbReference type="Proteomes" id="UP001499854"/>
    </source>
</evidence>
<dbReference type="CDD" id="cd00567">
    <property type="entry name" value="ACAD"/>
    <property type="match status" value="1"/>
</dbReference>
<feature type="domain" description="Acyl-CoA dehydrogenase/oxidase N-terminal" evidence="8">
    <location>
        <begin position="8"/>
        <end position="108"/>
    </location>
</feature>
<feature type="domain" description="Acyl-CoA dehydrogenase/oxidase C-terminal" evidence="6">
    <location>
        <begin position="222"/>
        <end position="365"/>
    </location>
</feature>
<dbReference type="SUPFAM" id="SSF47203">
    <property type="entry name" value="Acyl-CoA dehydrogenase C-terminal domain-like"/>
    <property type="match status" value="1"/>
</dbReference>
<protein>
    <submittedName>
        <fullName evidence="9">Acyl-CoA dehydrogenase family protein</fullName>
    </submittedName>
</protein>
<accession>A0ABN2SDW7</accession>
<dbReference type="SUPFAM" id="SSF56645">
    <property type="entry name" value="Acyl-CoA dehydrogenase NM domain-like"/>
    <property type="match status" value="1"/>
</dbReference>
<evidence type="ECO:0000256" key="4">
    <source>
        <dbReference type="ARBA" id="ARBA00022827"/>
    </source>
</evidence>
<dbReference type="InterPro" id="IPR006091">
    <property type="entry name" value="Acyl-CoA_Oxase/DH_mid-dom"/>
</dbReference>
<dbReference type="PANTHER" id="PTHR43884">
    <property type="entry name" value="ACYL-COA DEHYDROGENASE"/>
    <property type="match status" value="1"/>
</dbReference>
<dbReference type="InterPro" id="IPR009100">
    <property type="entry name" value="AcylCoA_DH/oxidase_NM_dom_sf"/>
</dbReference>
<dbReference type="Proteomes" id="UP001499854">
    <property type="component" value="Unassembled WGS sequence"/>
</dbReference>
<comment type="cofactor">
    <cofactor evidence="1 5">
        <name>FAD</name>
        <dbReference type="ChEBI" id="CHEBI:57692"/>
    </cofactor>
</comment>
<evidence type="ECO:0000313" key="9">
    <source>
        <dbReference type="EMBL" id="GAA1985019.1"/>
    </source>
</evidence>
<proteinExistence type="inferred from homology"/>
<feature type="domain" description="Acyl-CoA oxidase/dehydrogenase middle" evidence="7">
    <location>
        <begin position="112"/>
        <end position="203"/>
    </location>
</feature>
<dbReference type="RefSeq" id="WP_344659916.1">
    <property type="nucleotide sequence ID" value="NZ_BAAAQM010000034.1"/>
</dbReference>
<keyword evidence="5" id="KW-0560">Oxidoreductase</keyword>
<dbReference type="EMBL" id="BAAAQM010000034">
    <property type="protein sequence ID" value="GAA1985019.1"/>
    <property type="molecule type" value="Genomic_DNA"/>
</dbReference>
<evidence type="ECO:0000259" key="6">
    <source>
        <dbReference type="Pfam" id="PF00441"/>
    </source>
</evidence>
<dbReference type="Pfam" id="PF00441">
    <property type="entry name" value="Acyl-CoA_dh_1"/>
    <property type="match status" value="1"/>
</dbReference>
<dbReference type="Gene3D" id="1.10.540.10">
    <property type="entry name" value="Acyl-CoA dehydrogenase/oxidase, N-terminal domain"/>
    <property type="match status" value="1"/>
</dbReference>
<dbReference type="Pfam" id="PF02771">
    <property type="entry name" value="Acyl-CoA_dh_N"/>
    <property type="match status" value="1"/>
</dbReference>
<keyword evidence="4 5" id="KW-0274">FAD</keyword>
<evidence type="ECO:0000256" key="3">
    <source>
        <dbReference type="ARBA" id="ARBA00022630"/>
    </source>
</evidence>
<dbReference type="InterPro" id="IPR009075">
    <property type="entry name" value="AcylCo_DH/oxidase_C"/>
</dbReference>
<dbReference type="InterPro" id="IPR013786">
    <property type="entry name" value="AcylCoA_DH/ox_N"/>
</dbReference>
<dbReference type="InterPro" id="IPR037069">
    <property type="entry name" value="AcylCoA_DH/ox_N_sf"/>
</dbReference>
<evidence type="ECO:0000256" key="1">
    <source>
        <dbReference type="ARBA" id="ARBA00001974"/>
    </source>
</evidence>
<organism evidence="9 10">
    <name type="scientific">Catenulispora subtropica</name>
    <dbReference type="NCBI Taxonomy" id="450798"/>
    <lineage>
        <taxon>Bacteria</taxon>
        <taxon>Bacillati</taxon>
        <taxon>Actinomycetota</taxon>
        <taxon>Actinomycetes</taxon>
        <taxon>Catenulisporales</taxon>
        <taxon>Catenulisporaceae</taxon>
        <taxon>Catenulispora</taxon>
    </lineage>
</organism>
<comment type="caution">
    <text evidence="9">The sequence shown here is derived from an EMBL/GenBank/DDBJ whole genome shotgun (WGS) entry which is preliminary data.</text>
</comment>
<name>A0ABN2SDW7_9ACTN</name>
<keyword evidence="10" id="KW-1185">Reference proteome</keyword>
<dbReference type="PANTHER" id="PTHR43884:SF12">
    <property type="entry name" value="ISOVALERYL-COA DEHYDROGENASE, MITOCHONDRIAL-RELATED"/>
    <property type="match status" value="1"/>
</dbReference>
<dbReference type="InterPro" id="IPR046373">
    <property type="entry name" value="Acyl-CoA_Oxase/DH_mid-dom_sf"/>
</dbReference>
<dbReference type="PIRSF" id="PIRSF016578">
    <property type="entry name" value="HsaA"/>
    <property type="match status" value="1"/>
</dbReference>
<dbReference type="Gene3D" id="1.20.140.10">
    <property type="entry name" value="Butyryl-CoA Dehydrogenase, subunit A, domain 3"/>
    <property type="match status" value="1"/>
</dbReference>
<comment type="similarity">
    <text evidence="2 5">Belongs to the acyl-CoA dehydrogenase family.</text>
</comment>
<sequence length="370" mass="38394">MPESVLAARAVVGDLVGEQPAAWDLAGELPIELLRKLGGLGLLCAEVPQSFGGLGATGRDNGEFTAYVGALDSSLRSIMTSQGIAAAAVRRFGDREQRKRYLAELTGGRLAAVGFSEPGAGSELAGMGTRLTEDGDGSFVLSGRKMWVTGSSYADYLMIVARHGDAAAAVMVPTDAPGLRVEKIPDPLGCRAAGHCDVYFDDVRLPASAVLGGGGQSLQLLFTTALSYGRMSIAWGCVGILRACLRAASAHAKRRAQAGRVLADHQLVQRHLAELLVAERSATAVCEQAARAWDANSAEMVVSAVLAKHFAAGAAARAAASAVQVLASAGAQDGHVVARAFRDAKCMELIEGTNEICQLVLAQHALSSVD</sequence>
<dbReference type="InterPro" id="IPR036250">
    <property type="entry name" value="AcylCo_DH-like_C"/>
</dbReference>
<dbReference type="Gene3D" id="2.40.110.10">
    <property type="entry name" value="Butyryl-CoA Dehydrogenase, subunit A, domain 2"/>
    <property type="match status" value="1"/>
</dbReference>
<evidence type="ECO:0000259" key="7">
    <source>
        <dbReference type="Pfam" id="PF02770"/>
    </source>
</evidence>
<keyword evidence="3 5" id="KW-0285">Flavoprotein</keyword>
<gene>
    <name evidence="9" type="ORF">GCM10009838_53960</name>
</gene>
<dbReference type="Pfam" id="PF02770">
    <property type="entry name" value="Acyl-CoA_dh_M"/>
    <property type="match status" value="1"/>
</dbReference>